<dbReference type="PANTHER" id="PTHR43775">
    <property type="entry name" value="FATTY ACID SYNTHASE"/>
    <property type="match status" value="1"/>
</dbReference>
<comment type="cofactor">
    <cofactor evidence="1">
        <name>pantetheine 4'-phosphate</name>
        <dbReference type="ChEBI" id="CHEBI:47942"/>
    </cofactor>
</comment>
<dbReference type="Gene3D" id="3.40.47.10">
    <property type="match status" value="1"/>
</dbReference>
<dbReference type="InterPro" id="IPR014030">
    <property type="entry name" value="Ketoacyl_synth_N"/>
</dbReference>
<comment type="pathway">
    <text evidence="2">Lipid metabolism; fatty acid biosynthesis.</text>
</comment>
<keyword evidence="6" id="KW-0808">Transferase</keyword>
<dbReference type="InterPro" id="IPR006162">
    <property type="entry name" value="Ppantetheine_attach_site"/>
</dbReference>
<accession>A0A8A4K751</accession>
<dbReference type="PROSITE" id="PS50075">
    <property type="entry name" value="CARRIER"/>
    <property type="match status" value="1"/>
</dbReference>
<dbReference type="SMART" id="SM00823">
    <property type="entry name" value="PKS_PP"/>
    <property type="match status" value="1"/>
</dbReference>
<dbReference type="Gene3D" id="3.30.70.250">
    <property type="entry name" value="Malonyl-CoA ACP transacylase, ACP-binding"/>
    <property type="match status" value="1"/>
</dbReference>
<dbReference type="InterPro" id="IPR016039">
    <property type="entry name" value="Thiolase-like"/>
</dbReference>
<dbReference type="Gene3D" id="3.40.366.10">
    <property type="entry name" value="Malonyl-Coenzyme A Acyl Carrier Protein, domain 2"/>
    <property type="match status" value="1"/>
</dbReference>
<dbReference type="InterPro" id="IPR013968">
    <property type="entry name" value="PKS_KR"/>
</dbReference>
<dbReference type="PROSITE" id="PS52004">
    <property type="entry name" value="KS3_2"/>
    <property type="match status" value="1"/>
</dbReference>
<dbReference type="EMBL" id="CP059083">
    <property type="protein sequence ID" value="QTC44403.1"/>
    <property type="molecule type" value="Genomic_DNA"/>
</dbReference>
<dbReference type="InterPro" id="IPR057326">
    <property type="entry name" value="KR_dom"/>
</dbReference>
<dbReference type="UniPathway" id="UPA00094"/>
<reference evidence="10" key="1">
    <citation type="submission" date="2020-07" db="EMBL/GenBank/DDBJ databases">
        <title>Genome Sequences for Panteoa spp. that cause Center Rot in Onions.</title>
        <authorList>
            <person name="Asselin J.A."/>
            <person name="Helmann T."/>
            <person name="Beer S."/>
            <person name="Stodghill P."/>
        </authorList>
    </citation>
    <scope>NUCLEOTIDE SEQUENCE</scope>
    <source>
        <strain evidence="10">OC5a</strain>
        <plasmid evidence="10">pOC5aA</plasmid>
    </source>
</reference>
<name>A0A8A4K751_PANAN</name>
<dbReference type="InterPro" id="IPR036291">
    <property type="entry name" value="NAD(P)-bd_dom_sf"/>
</dbReference>
<evidence type="ECO:0000256" key="1">
    <source>
        <dbReference type="ARBA" id="ARBA00001957"/>
    </source>
</evidence>
<evidence type="ECO:0000256" key="6">
    <source>
        <dbReference type="ARBA" id="ARBA00022679"/>
    </source>
</evidence>
<feature type="compositionally biased region" description="Basic residues" evidence="7">
    <location>
        <begin position="1423"/>
        <end position="1435"/>
    </location>
</feature>
<evidence type="ECO:0000256" key="2">
    <source>
        <dbReference type="ARBA" id="ARBA00005194"/>
    </source>
</evidence>
<dbReference type="PROSITE" id="PS00012">
    <property type="entry name" value="PHOSPHOPANTETHEINE"/>
    <property type="match status" value="1"/>
</dbReference>
<dbReference type="Pfam" id="PF08659">
    <property type="entry name" value="KR"/>
    <property type="match status" value="1"/>
</dbReference>
<feature type="region of interest" description="Disordered" evidence="7">
    <location>
        <begin position="1313"/>
        <end position="1338"/>
    </location>
</feature>
<dbReference type="InterPro" id="IPR020841">
    <property type="entry name" value="PKS_Beta-ketoAc_synthase_dom"/>
</dbReference>
<evidence type="ECO:0000256" key="5">
    <source>
        <dbReference type="ARBA" id="ARBA00022553"/>
    </source>
</evidence>
<dbReference type="InterPro" id="IPR014043">
    <property type="entry name" value="Acyl_transferase_dom"/>
</dbReference>
<dbReference type="CDD" id="cd00833">
    <property type="entry name" value="PKS"/>
    <property type="match status" value="1"/>
</dbReference>
<dbReference type="InterPro" id="IPR020806">
    <property type="entry name" value="PKS_PP-bd"/>
</dbReference>
<dbReference type="GO" id="GO:0005737">
    <property type="term" value="C:cytoplasm"/>
    <property type="evidence" value="ECO:0007669"/>
    <property type="project" value="TreeGrafter"/>
</dbReference>
<evidence type="ECO:0000256" key="3">
    <source>
        <dbReference type="ARBA" id="ARBA00006484"/>
    </source>
</evidence>
<dbReference type="SMART" id="SM00822">
    <property type="entry name" value="PKS_KR"/>
    <property type="match status" value="1"/>
</dbReference>
<evidence type="ECO:0000313" key="11">
    <source>
        <dbReference type="Proteomes" id="UP000663901"/>
    </source>
</evidence>
<dbReference type="Proteomes" id="UP000663901">
    <property type="component" value="Plasmid pOC5aA"/>
</dbReference>
<protein>
    <submittedName>
        <fullName evidence="10">SDR family oxidoreductase</fullName>
    </submittedName>
</protein>
<geneLocation type="plasmid" evidence="10 11">
    <name>pOC5aA</name>
</geneLocation>
<dbReference type="SUPFAM" id="SSF51735">
    <property type="entry name" value="NAD(P)-binding Rossmann-fold domains"/>
    <property type="match status" value="2"/>
</dbReference>
<evidence type="ECO:0000259" key="9">
    <source>
        <dbReference type="PROSITE" id="PS52004"/>
    </source>
</evidence>
<dbReference type="Gene3D" id="3.30.70.3290">
    <property type="match status" value="1"/>
</dbReference>
<organism evidence="10 11">
    <name type="scientific">Pantoea ananas</name>
    <name type="common">Erwinia uredovora</name>
    <dbReference type="NCBI Taxonomy" id="553"/>
    <lineage>
        <taxon>Bacteria</taxon>
        <taxon>Pseudomonadati</taxon>
        <taxon>Pseudomonadota</taxon>
        <taxon>Gammaproteobacteria</taxon>
        <taxon>Enterobacterales</taxon>
        <taxon>Erwiniaceae</taxon>
        <taxon>Pantoea</taxon>
    </lineage>
</organism>
<feature type="domain" description="Ketosynthase family 3 (KS3)" evidence="9">
    <location>
        <begin position="1"/>
        <end position="410"/>
    </location>
</feature>
<evidence type="ECO:0000256" key="4">
    <source>
        <dbReference type="ARBA" id="ARBA00022450"/>
    </source>
</evidence>
<keyword evidence="10" id="KW-0614">Plasmid</keyword>
<dbReference type="GO" id="GO:0005886">
    <property type="term" value="C:plasma membrane"/>
    <property type="evidence" value="ECO:0007669"/>
    <property type="project" value="TreeGrafter"/>
</dbReference>
<dbReference type="GO" id="GO:0006633">
    <property type="term" value="P:fatty acid biosynthetic process"/>
    <property type="evidence" value="ECO:0007669"/>
    <property type="project" value="UniProtKB-UniPathway"/>
</dbReference>
<dbReference type="Pfam" id="PF02801">
    <property type="entry name" value="Ketoacyl-synt_C"/>
    <property type="match status" value="1"/>
</dbReference>
<evidence type="ECO:0000256" key="7">
    <source>
        <dbReference type="SAM" id="MobiDB-lite"/>
    </source>
</evidence>
<feature type="region of interest" description="Disordered" evidence="7">
    <location>
        <begin position="1415"/>
        <end position="1435"/>
    </location>
</feature>
<dbReference type="SUPFAM" id="SSF47336">
    <property type="entry name" value="ACP-like"/>
    <property type="match status" value="1"/>
</dbReference>
<dbReference type="SUPFAM" id="SSF55048">
    <property type="entry name" value="Probable ACP-binding domain of malonyl-CoA ACP transacylase"/>
    <property type="match status" value="1"/>
</dbReference>
<proteinExistence type="inferred from homology"/>
<dbReference type="Pfam" id="PF00698">
    <property type="entry name" value="Acyl_transf_1"/>
    <property type="match status" value="1"/>
</dbReference>
<dbReference type="InterPro" id="IPR018201">
    <property type="entry name" value="Ketoacyl_synth_AS"/>
</dbReference>
<dbReference type="Pfam" id="PF16197">
    <property type="entry name" value="KAsynt_C_assoc"/>
    <property type="match status" value="1"/>
</dbReference>
<feature type="domain" description="Carrier" evidence="8">
    <location>
        <begin position="1335"/>
        <end position="1410"/>
    </location>
</feature>
<dbReference type="FunFam" id="1.10.1200.10:FF:000005">
    <property type="entry name" value="Nonribosomal peptide synthetase 1"/>
    <property type="match status" value="1"/>
</dbReference>
<dbReference type="InterPro" id="IPR016036">
    <property type="entry name" value="Malonyl_transacylase_ACP-bd"/>
</dbReference>
<dbReference type="Pfam" id="PF00550">
    <property type="entry name" value="PP-binding"/>
    <property type="match status" value="1"/>
</dbReference>
<dbReference type="PANTHER" id="PTHR43775:SF37">
    <property type="entry name" value="SI:DKEY-61P9.11"/>
    <property type="match status" value="1"/>
</dbReference>
<dbReference type="SUPFAM" id="SSF52151">
    <property type="entry name" value="FabD/lysophospholipase-like"/>
    <property type="match status" value="1"/>
</dbReference>
<dbReference type="InterPro" id="IPR016035">
    <property type="entry name" value="Acyl_Trfase/lysoPLipase"/>
</dbReference>
<evidence type="ECO:0000313" key="10">
    <source>
        <dbReference type="EMBL" id="QTC44403.1"/>
    </source>
</evidence>
<dbReference type="InterPro" id="IPR009081">
    <property type="entry name" value="PP-bd_ACP"/>
</dbReference>
<keyword evidence="5" id="KW-0597">Phosphoprotein</keyword>
<dbReference type="GO" id="GO:0004312">
    <property type="term" value="F:fatty acid synthase activity"/>
    <property type="evidence" value="ECO:0007669"/>
    <property type="project" value="TreeGrafter"/>
</dbReference>
<dbReference type="InterPro" id="IPR014031">
    <property type="entry name" value="Ketoacyl_synth_C"/>
</dbReference>
<dbReference type="GO" id="GO:0071770">
    <property type="term" value="P:DIM/DIP cell wall layer assembly"/>
    <property type="evidence" value="ECO:0007669"/>
    <property type="project" value="TreeGrafter"/>
</dbReference>
<dbReference type="GO" id="GO:0031177">
    <property type="term" value="F:phosphopantetheine binding"/>
    <property type="evidence" value="ECO:0007669"/>
    <property type="project" value="InterPro"/>
</dbReference>
<dbReference type="SUPFAM" id="SSF53901">
    <property type="entry name" value="Thiolase-like"/>
    <property type="match status" value="1"/>
</dbReference>
<dbReference type="InterPro" id="IPR050091">
    <property type="entry name" value="PKS_NRPS_Biosynth_Enz"/>
</dbReference>
<dbReference type="Pfam" id="PF00109">
    <property type="entry name" value="ketoacyl-synt"/>
    <property type="match status" value="1"/>
</dbReference>
<sequence>MNKIAIIGSSFEFPSVSNDHDLWMGLINKRCFFHNNAYPGDEYINAWGGVENLKGFDYHFFGYSYHEASKMDPQHRHLLQHSWWAMENAGYMNRESLPVTAVFASASENHYLLQNLAGELQAGTENEALLGNLPDFLATRIAWKLGTTGPAFSVQCGCSSGLAALHQARIALLTGQAEMALVGAVSLAAPHCEGYDYLAGGIRSVDGKIRVFDRDASGTVFTNGVAALVLKPLHKALEDGDNILGVLESSALNNDGADKAGFTAPSVSGQRRVIQRAMKISNIAPENIALYEAHGTGTQLGDPVEFAALQEAWPTKSVAEPTCALQSVKANLGHLDTVSGLAGIIKACLVLKHRQLPPQLNFEHLNPHITLEDSPFFINTEPRVLAENARYACISALGIGGTNAHVILSGAPVLTASSALSSSPHLFLLSAPSQKALGRVRNSWAGWQGDDRAIEKAAAMTRFGRTAFPVRQSVIAHSIEELKAGVKNAGSGVTVPDTMPSIVMMFTGQGSQYAGMGKQLYESSTYFRERLDEKLAILRELSGKNYRAILFELQNEIHMPEHTQPGLLALEVALAEYLSHCGVKADLMLGHSLGEYSAMVAAKAMSFRDAASLVVVRAQLIQQTAPGAMCSIMAGAELLPSLLHGTEVDIAALNSDMLSVVSGSENELSRVMTRAQQAGIFYQPLKVKRAFHSRLLEPILPAFREALQNASFSATQIPVISTLTAQIEPFAHISQADYWVRQMREPVAFAAAVRRAAATDKAVCFIEVGPGHTLKALASQNTHHPCINVLPHPAESEQADKVLMTAFGRLWEQGINIQWQNIHDRRPEPALPVPPGYPFELTECWTEKQRTERLTLNSYQRCWVPLTRPERVAESTGEWLFITDGSSATAGMADMLCSRLNCQGDRTRIISFDAESWYKMMKEAPDNILLLLHPETFRRETFKPLLILLDMVRNWRGQGARCLRIITQSAVDLLASPCPALVALTSAVKSLNQEYPALTTRLIDTDGQNELLLAHEVTAQSPAVVALRDADRFGEGFLAAPLTEKSSGEITPPRSVVILGGGGQVGLQYAKVFLENSQANVCLLQRSSLETLRKQGVEAGMQRADRIEALMQRWPGRLTLGEADVQSVSSLMTACQKARTDMGSLDVLIHTAGIDASMHYQLIRDVDAPFCELSFAAKSQGLHNMAEVASSLEVPHCHVISSISSVLGGIGMYIYGAMHAWLDAAVAELRRHHSSRWTLLNWEAWEFGNDEDVPEHFRQGAFGSELNRYAMQPAQGRRFLWQCWQDLQGQRIISSVDFQQRYREWVENHHEAASSVDDASAQKAPRPDMKSEYQPPQTTAEEKIVAVWESLLGLNGIGIDDNFFELGGHSLLALRMTGQVNQSVNASMSMVDIFQYPTVRKLAASITGNRSFDTARADAAQRAQRRRQSHNSKRA</sequence>
<dbReference type="Gene3D" id="3.40.50.720">
    <property type="entry name" value="NAD(P)-binding Rossmann-like Domain"/>
    <property type="match status" value="1"/>
</dbReference>
<keyword evidence="4" id="KW-0596">Phosphopantetheine</keyword>
<dbReference type="Gene3D" id="1.10.1200.10">
    <property type="entry name" value="ACP-like"/>
    <property type="match status" value="1"/>
</dbReference>
<evidence type="ECO:0000259" key="8">
    <source>
        <dbReference type="PROSITE" id="PS50075"/>
    </source>
</evidence>
<dbReference type="GO" id="GO:0004315">
    <property type="term" value="F:3-oxoacyl-[acyl-carrier-protein] synthase activity"/>
    <property type="evidence" value="ECO:0007669"/>
    <property type="project" value="InterPro"/>
</dbReference>
<comment type="similarity">
    <text evidence="3">Belongs to the short-chain dehydrogenases/reductases (SDR) family.</text>
</comment>
<dbReference type="InterPro" id="IPR036736">
    <property type="entry name" value="ACP-like_sf"/>
</dbReference>
<dbReference type="SMART" id="SM00825">
    <property type="entry name" value="PKS_KS"/>
    <property type="match status" value="1"/>
</dbReference>
<dbReference type="InterPro" id="IPR032821">
    <property type="entry name" value="PKS_assoc"/>
</dbReference>
<gene>
    <name evidence="10" type="ORF">H0Z12_00305</name>
</gene>
<dbReference type="PROSITE" id="PS00606">
    <property type="entry name" value="KS3_1"/>
    <property type="match status" value="1"/>
</dbReference>
<dbReference type="SMART" id="SM00827">
    <property type="entry name" value="PKS_AT"/>
    <property type="match status" value="1"/>
</dbReference>
<dbReference type="InterPro" id="IPR001227">
    <property type="entry name" value="Ac_transferase_dom_sf"/>
</dbReference>